<evidence type="ECO:0000256" key="8">
    <source>
        <dbReference type="SAM" id="SignalP"/>
    </source>
</evidence>
<accession>F3QL57</accession>
<name>F3QL57_9BURK</name>
<evidence type="ECO:0000256" key="2">
    <source>
        <dbReference type="ARBA" id="ARBA00004196"/>
    </source>
</evidence>
<dbReference type="GO" id="GO:0030313">
    <property type="term" value="C:cell envelope"/>
    <property type="evidence" value="ECO:0007669"/>
    <property type="project" value="UniProtKB-SubCell"/>
</dbReference>
<keyword evidence="7" id="KW-0408">Iron</keyword>
<dbReference type="eggNOG" id="COG0484">
    <property type="taxonomic scope" value="Bacteria"/>
</dbReference>
<dbReference type="InterPro" id="IPR012286">
    <property type="entry name" value="Tetrahaem_cytochrome"/>
</dbReference>
<dbReference type="HOGENOM" id="CLU_136713_1_0_4"/>
<evidence type="ECO:0000313" key="11">
    <source>
        <dbReference type="Proteomes" id="UP000005156"/>
    </source>
</evidence>
<dbReference type="Pfam" id="PF14537">
    <property type="entry name" value="Cytochrom_c3_2"/>
    <property type="match status" value="1"/>
</dbReference>
<evidence type="ECO:0000256" key="6">
    <source>
        <dbReference type="ARBA" id="ARBA00022982"/>
    </source>
</evidence>
<keyword evidence="6" id="KW-0249">Electron transport</keyword>
<dbReference type="InterPro" id="IPR036280">
    <property type="entry name" value="Multihaem_cyt_sf"/>
</dbReference>
<evidence type="ECO:0000259" key="9">
    <source>
        <dbReference type="Pfam" id="PF14537"/>
    </source>
</evidence>
<feature type="signal peptide" evidence="8">
    <location>
        <begin position="1"/>
        <end position="19"/>
    </location>
</feature>
<protein>
    <recommendedName>
        <fullName evidence="9">Tetrahaem cytochrome domain-containing protein</fullName>
    </recommendedName>
</protein>
<evidence type="ECO:0000256" key="3">
    <source>
        <dbReference type="ARBA" id="ARBA00022448"/>
    </source>
</evidence>
<dbReference type="EMBL" id="AFBP01000050">
    <property type="protein sequence ID" value="EGG53812.1"/>
    <property type="molecule type" value="Genomic_DNA"/>
</dbReference>
<evidence type="ECO:0000256" key="1">
    <source>
        <dbReference type="ARBA" id="ARBA00001926"/>
    </source>
</evidence>
<evidence type="ECO:0000256" key="5">
    <source>
        <dbReference type="ARBA" id="ARBA00022723"/>
    </source>
</evidence>
<dbReference type="Gene3D" id="1.10.1130.10">
    <property type="entry name" value="Flavocytochrome C3, Chain A"/>
    <property type="match status" value="1"/>
</dbReference>
<reference evidence="10 11" key="1">
    <citation type="submission" date="2011-02" db="EMBL/GenBank/DDBJ databases">
        <authorList>
            <person name="Weinstock G."/>
            <person name="Sodergren E."/>
            <person name="Clifton S."/>
            <person name="Fulton L."/>
            <person name="Fulton B."/>
            <person name="Courtney L."/>
            <person name="Fronick C."/>
            <person name="Harrison M."/>
            <person name="Strong C."/>
            <person name="Farmer C."/>
            <person name="Delahaunty K."/>
            <person name="Markovic C."/>
            <person name="Hall O."/>
            <person name="Minx P."/>
            <person name="Tomlinson C."/>
            <person name="Mitreva M."/>
            <person name="Hou S."/>
            <person name="Chen J."/>
            <person name="Wollam A."/>
            <person name="Pepin K.H."/>
            <person name="Johnson M."/>
            <person name="Bhonagiri V."/>
            <person name="Zhang X."/>
            <person name="Suruliraj S."/>
            <person name="Warren W."/>
            <person name="Chinwalla A."/>
            <person name="Mardis E.R."/>
            <person name="Wilson R.K."/>
        </authorList>
    </citation>
    <scope>NUCLEOTIDE SEQUENCE [LARGE SCALE GENOMIC DNA]</scope>
    <source>
        <strain evidence="10 11">YIT 11859</strain>
    </source>
</reference>
<feature type="domain" description="Tetrahaem cytochrome" evidence="9">
    <location>
        <begin position="27"/>
        <end position="104"/>
    </location>
</feature>
<evidence type="ECO:0000256" key="7">
    <source>
        <dbReference type="ARBA" id="ARBA00023004"/>
    </source>
</evidence>
<dbReference type="AlphaFoldDB" id="F3QL57"/>
<comment type="subcellular location">
    <subcellularLocation>
        <location evidence="2">Cell envelope</location>
    </subcellularLocation>
</comment>
<sequence>MRFVYLALILALSSSSAFCADDALLQAHMSKSVTCQACHTETPPAKRVKTAKCQECHGNYEALAARTAKMTPNNVHANHLGDLDCRECHGVHKQQTLACAECHQFKFEMPK</sequence>
<proteinExistence type="predicted"/>
<comment type="caution">
    <text evidence="10">The sequence shown here is derived from an EMBL/GenBank/DDBJ whole genome shotgun (WGS) entry which is preliminary data.</text>
</comment>
<keyword evidence="5" id="KW-0479">Metal-binding</keyword>
<keyword evidence="11" id="KW-1185">Reference proteome</keyword>
<dbReference type="GeneID" id="43349050"/>
<keyword evidence="4" id="KW-0349">Heme</keyword>
<keyword evidence="8" id="KW-0732">Signal</keyword>
<evidence type="ECO:0000313" key="10">
    <source>
        <dbReference type="EMBL" id="EGG53812.1"/>
    </source>
</evidence>
<comment type="cofactor">
    <cofactor evidence="1">
        <name>heme c</name>
        <dbReference type="ChEBI" id="CHEBI:61717"/>
    </cofactor>
</comment>
<dbReference type="OrthoDB" id="5397337at2"/>
<keyword evidence="3" id="KW-0813">Transport</keyword>
<dbReference type="SUPFAM" id="SSF48695">
    <property type="entry name" value="Multiheme cytochromes"/>
    <property type="match status" value="1"/>
</dbReference>
<evidence type="ECO:0000256" key="4">
    <source>
        <dbReference type="ARBA" id="ARBA00022617"/>
    </source>
</evidence>
<dbReference type="GO" id="GO:0046872">
    <property type="term" value="F:metal ion binding"/>
    <property type="evidence" value="ECO:0007669"/>
    <property type="project" value="UniProtKB-KW"/>
</dbReference>
<gene>
    <name evidence="10" type="ORF">HMPREF9439_01674</name>
</gene>
<organism evidence="10 11">
    <name type="scientific">Parasutterella excrementihominis YIT 11859</name>
    <dbReference type="NCBI Taxonomy" id="762966"/>
    <lineage>
        <taxon>Bacteria</taxon>
        <taxon>Pseudomonadati</taxon>
        <taxon>Pseudomonadota</taxon>
        <taxon>Betaproteobacteria</taxon>
        <taxon>Burkholderiales</taxon>
        <taxon>Sutterellaceae</taxon>
        <taxon>Parasutterella</taxon>
    </lineage>
</organism>
<dbReference type="Proteomes" id="UP000005156">
    <property type="component" value="Unassembled WGS sequence"/>
</dbReference>
<dbReference type="RefSeq" id="WP_008864425.1">
    <property type="nucleotide sequence ID" value="NZ_GL883721.1"/>
</dbReference>
<feature type="chain" id="PRO_5003302056" description="Tetrahaem cytochrome domain-containing protein" evidence="8">
    <location>
        <begin position="20"/>
        <end position="111"/>
    </location>
</feature>